<dbReference type="Proteomes" id="UP000215694">
    <property type="component" value="Unassembled WGS sequence"/>
</dbReference>
<protein>
    <recommendedName>
        <fullName evidence="4">ABC transporter permease</fullName>
    </recommendedName>
</protein>
<accession>A0A371J2B4</accession>
<dbReference type="PANTHER" id="PTHR37305:SF1">
    <property type="entry name" value="MEMBRANE PROTEIN"/>
    <property type="match status" value="1"/>
</dbReference>
<reference evidence="2 3" key="1">
    <citation type="journal article" date="2017" name="Genome Announc.">
        <title>Draft Genome Sequence of Romboutsia weinsteinii sp. nov. Strain CCRI-19649(T) Isolated from Surface Water.</title>
        <authorList>
            <person name="Maheux A.F."/>
            <person name="Boudreau D.K."/>
            <person name="Berube E."/>
            <person name="Boissinot M."/>
            <person name="Cantin P."/>
            <person name="Raymond F."/>
            <person name="Corbeil J."/>
            <person name="Omar R.F."/>
            <person name="Bergeron M.G."/>
        </authorList>
    </citation>
    <scope>NUCLEOTIDE SEQUENCE [LARGE SCALE GENOMIC DNA]</scope>
    <source>
        <strain evidence="2 3">CCRI-19649</strain>
    </source>
</reference>
<evidence type="ECO:0000256" key="1">
    <source>
        <dbReference type="SAM" id="Phobius"/>
    </source>
</evidence>
<feature type="transmembrane region" description="Helical" evidence="1">
    <location>
        <begin position="186"/>
        <end position="212"/>
    </location>
</feature>
<dbReference type="PANTHER" id="PTHR37305">
    <property type="entry name" value="INTEGRAL MEMBRANE PROTEIN-RELATED"/>
    <property type="match status" value="1"/>
</dbReference>
<dbReference type="RefSeq" id="WP_094366754.1">
    <property type="nucleotide sequence ID" value="NZ_NOJY02000019.1"/>
</dbReference>
<feature type="transmembrane region" description="Helical" evidence="1">
    <location>
        <begin position="20"/>
        <end position="37"/>
    </location>
</feature>
<sequence>MKSLFISEFQRLYYRKSTWACFLAIPVLLIASAKYYLGVNITMEVSNPQFTSFLNFPVAAMQEQLILGFNMIVVLLMILSVTQEVRNASIRMVLIRKFKPIEVFMAKFLVIVATIFIYLVAYLILGYIIGFIIFPKMDNVYIFYWGKAFDEAQAFIYTIKYYLISFLTLLSIASVMFFIATISKSVVIALGLSASILLGLIAYPTIIQILLFDNINLIKYQLLSITQVQYQGIAMMIGEKNSFNVFNLSIIGSYILIFLLSSYAVYKKNDNLM</sequence>
<proteinExistence type="predicted"/>
<feature type="transmembrane region" description="Helical" evidence="1">
    <location>
        <begin position="154"/>
        <end position="179"/>
    </location>
</feature>
<dbReference type="EMBL" id="NOJY02000019">
    <property type="protein sequence ID" value="RDY26834.1"/>
    <property type="molecule type" value="Genomic_DNA"/>
</dbReference>
<organism evidence="2 3">
    <name type="scientific">Romboutsia weinsteinii</name>
    <dbReference type="NCBI Taxonomy" id="2020949"/>
    <lineage>
        <taxon>Bacteria</taxon>
        <taxon>Bacillati</taxon>
        <taxon>Bacillota</taxon>
        <taxon>Clostridia</taxon>
        <taxon>Peptostreptococcales</taxon>
        <taxon>Peptostreptococcaceae</taxon>
        <taxon>Romboutsia</taxon>
    </lineage>
</organism>
<evidence type="ECO:0000313" key="2">
    <source>
        <dbReference type="EMBL" id="RDY26834.1"/>
    </source>
</evidence>
<dbReference type="AlphaFoldDB" id="A0A371J2B4"/>
<comment type="caution">
    <text evidence="2">The sequence shown here is derived from an EMBL/GenBank/DDBJ whole genome shotgun (WGS) entry which is preliminary data.</text>
</comment>
<keyword evidence="3" id="KW-1185">Reference proteome</keyword>
<evidence type="ECO:0000313" key="3">
    <source>
        <dbReference type="Proteomes" id="UP000215694"/>
    </source>
</evidence>
<keyword evidence="1" id="KW-0812">Transmembrane</keyword>
<gene>
    <name evidence="2" type="ORF">CHL78_011580</name>
</gene>
<keyword evidence="1" id="KW-0472">Membrane</keyword>
<dbReference type="OrthoDB" id="2677990at2"/>
<feature type="transmembrane region" description="Helical" evidence="1">
    <location>
        <begin position="65"/>
        <end position="82"/>
    </location>
</feature>
<keyword evidence="1" id="KW-1133">Transmembrane helix</keyword>
<feature type="transmembrane region" description="Helical" evidence="1">
    <location>
        <begin position="103"/>
        <end position="134"/>
    </location>
</feature>
<feature type="transmembrane region" description="Helical" evidence="1">
    <location>
        <begin position="245"/>
        <end position="266"/>
    </location>
</feature>
<name>A0A371J2B4_9FIRM</name>
<evidence type="ECO:0008006" key="4">
    <source>
        <dbReference type="Google" id="ProtNLM"/>
    </source>
</evidence>